<name>A0A918FUP7_9ACTN</name>
<gene>
    <name evidence="1" type="ORF">GCM10010269_23350</name>
</gene>
<protein>
    <recommendedName>
        <fullName evidence="3">Type VII secretion system-associated protein</fullName>
    </recommendedName>
</protein>
<accession>A0A918FUP7</accession>
<keyword evidence="2" id="KW-1185">Reference proteome</keyword>
<evidence type="ECO:0000313" key="2">
    <source>
        <dbReference type="Proteomes" id="UP000606194"/>
    </source>
</evidence>
<dbReference type="InterPro" id="IPR049801">
    <property type="entry name" value="T7SS_assoc-like"/>
</dbReference>
<dbReference type="RefSeq" id="WP_190149140.1">
    <property type="nucleotide sequence ID" value="NZ_BMTL01000008.1"/>
</dbReference>
<evidence type="ECO:0000313" key="1">
    <source>
        <dbReference type="EMBL" id="GGR83562.1"/>
    </source>
</evidence>
<reference evidence="1" key="2">
    <citation type="submission" date="2020-09" db="EMBL/GenBank/DDBJ databases">
        <authorList>
            <person name="Sun Q."/>
            <person name="Ohkuma M."/>
        </authorList>
    </citation>
    <scope>NUCLEOTIDE SEQUENCE</scope>
    <source>
        <strain evidence="1">JCM 4386</strain>
    </source>
</reference>
<reference evidence="1" key="1">
    <citation type="journal article" date="2014" name="Int. J. Syst. Evol. Microbiol.">
        <title>Complete genome sequence of Corynebacterium casei LMG S-19264T (=DSM 44701T), isolated from a smear-ripened cheese.</title>
        <authorList>
            <consortium name="US DOE Joint Genome Institute (JGI-PGF)"/>
            <person name="Walter F."/>
            <person name="Albersmeier A."/>
            <person name="Kalinowski J."/>
            <person name="Ruckert C."/>
        </authorList>
    </citation>
    <scope>NUCLEOTIDE SEQUENCE</scope>
    <source>
        <strain evidence="1">JCM 4386</strain>
    </source>
</reference>
<dbReference type="Proteomes" id="UP000606194">
    <property type="component" value="Unassembled WGS sequence"/>
</dbReference>
<dbReference type="EMBL" id="BMTL01000008">
    <property type="protein sequence ID" value="GGR83562.1"/>
    <property type="molecule type" value="Genomic_DNA"/>
</dbReference>
<organism evidence="1 2">
    <name type="scientific">Streptomyces humidus</name>
    <dbReference type="NCBI Taxonomy" id="52259"/>
    <lineage>
        <taxon>Bacteria</taxon>
        <taxon>Bacillati</taxon>
        <taxon>Actinomycetota</taxon>
        <taxon>Actinomycetes</taxon>
        <taxon>Kitasatosporales</taxon>
        <taxon>Streptomycetaceae</taxon>
        <taxon>Streptomyces</taxon>
    </lineage>
</organism>
<proteinExistence type="predicted"/>
<dbReference type="NCBIfam" id="NF033533">
    <property type="entry name" value="lone7_assoc_B"/>
    <property type="match status" value="1"/>
</dbReference>
<comment type="caution">
    <text evidence="1">The sequence shown here is derived from an EMBL/GenBank/DDBJ whole genome shotgun (WGS) entry which is preliminary data.</text>
</comment>
<sequence>MADLTHLDAGQLTSFADHELTAFTGDLTKIRNDTADTPPVQSLFTIHSALSATPDQQLALGPMGTAGTVHGDALRTNLVALAKNIDRVFVKQKKLFQDMDRDLRDTVTTLLNTSGSSLQAVSADRFISSMADVGRDIGGRAVTS</sequence>
<dbReference type="AlphaFoldDB" id="A0A918FUP7"/>
<evidence type="ECO:0008006" key="3">
    <source>
        <dbReference type="Google" id="ProtNLM"/>
    </source>
</evidence>